<dbReference type="PANTHER" id="PTHR35460">
    <property type="entry name" value="TRNA LIGASE 1"/>
    <property type="match status" value="1"/>
</dbReference>
<dbReference type="GO" id="GO:0003972">
    <property type="term" value="F:RNA ligase (ATP) activity"/>
    <property type="evidence" value="ECO:0007669"/>
    <property type="project" value="InterPro"/>
</dbReference>
<reference evidence="2" key="1">
    <citation type="submission" date="2023-02" db="EMBL/GenBank/DDBJ databases">
        <title>Genome of toxic invasive species Heracleum sosnowskyi carries increased number of genes despite the absence of recent whole-genome duplications.</title>
        <authorList>
            <person name="Schelkunov M."/>
            <person name="Shtratnikova V."/>
            <person name="Makarenko M."/>
            <person name="Klepikova A."/>
            <person name="Omelchenko D."/>
            <person name="Novikova G."/>
            <person name="Obukhova E."/>
            <person name="Bogdanov V."/>
            <person name="Penin A."/>
            <person name="Logacheva M."/>
        </authorList>
    </citation>
    <scope>NUCLEOTIDE SEQUENCE</scope>
    <source>
        <strain evidence="2">Hsosn_3</strain>
        <tissue evidence="2">Leaf</tissue>
    </source>
</reference>
<keyword evidence="3" id="KW-1185">Reference proteome</keyword>
<evidence type="ECO:0000256" key="1">
    <source>
        <dbReference type="SAM" id="MobiDB-lite"/>
    </source>
</evidence>
<evidence type="ECO:0000313" key="2">
    <source>
        <dbReference type="EMBL" id="KAK1376793.1"/>
    </source>
</evidence>
<dbReference type="EMBL" id="JAUIZM010000007">
    <property type="protein sequence ID" value="KAK1376793.1"/>
    <property type="molecule type" value="Genomic_DNA"/>
</dbReference>
<comment type="caution">
    <text evidence="2">The sequence shown here is derived from an EMBL/GenBank/DDBJ whole genome shotgun (WGS) entry which is preliminary data.</text>
</comment>
<evidence type="ECO:0000313" key="3">
    <source>
        <dbReference type="Proteomes" id="UP001237642"/>
    </source>
</evidence>
<accession>A0AAD8I1A1</accession>
<feature type="region of interest" description="Disordered" evidence="1">
    <location>
        <begin position="29"/>
        <end position="53"/>
    </location>
</feature>
<organism evidence="2 3">
    <name type="scientific">Heracleum sosnowskyi</name>
    <dbReference type="NCBI Taxonomy" id="360622"/>
    <lineage>
        <taxon>Eukaryota</taxon>
        <taxon>Viridiplantae</taxon>
        <taxon>Streptophyta</taxon>
        <taxon>Embryophyta</taxon>
        <taxon>Tracheophyta</taxon>
        <taxon>Spermatophyta</taxon>
        <taxon>Magnoliopsida</taxon>
        <taxon>eudicotyledons</taxon>
        <taxon>Gunneridae</taxon>
        <taxon>Pentapetalae</taxon>
        <taxon>asterids</taxon>
        <taxon>campanulids</taxon>
        <taxon>Apiales</taxon>
        <taxon>Apiaceae</taxon>
        <taxon>Apioideae</taxon>
        <taxon>apioid superclade</taxon>
        <taxon>Tordylieae</taxon>
        <taxon>Tordyliinae</taxon>
        <taxon>Heracleum</taxon>
    </lineage>
</organism>
<protein>
    <submittedName>
        <fullName evidence="2">Uncharacterized protein</fullName>
    </submittedName>
</protein>
<dbReference type="PANTHER" id="PTHR35460:SF1">
    <property type="entry name" value="TRNA LIGASE 1"/>
    <property type="match status" value="1"/>
</dbReference>
<name>A0AAD8I1A1_9APIA</name>
<dbReference type="Proteomes" id="UP001237642">
    <property type="component" value="Unassembled WGS sequence"/>
</dbReference>
<dbReference type="InterPro" id="IPR038837">
    <property type="entry name" value="tRNA_ligase_1"/>
</dbReference>
<dbReference type="AlphaFoldDB" id="A0AAD8I1A1"/>
<sequence length="342" mass="37859">MSVSRVFSSLKLGIYKPSPVFFHQRKAVPMEQSWRKKPQATKSSSTAATEDVSNRLRELSVAEDSGQSHASVSSVQFGTVGTLKHVPAQGVKSIWKPKSYGTVSGATSIEIEKPKADQDRIAKDGGGSITASAEKNDNAVSKFFNGKMLEDFTVYKSTYSGAQIRAIFYPKFENEKSDQEVRTRMVELVSKGLDVSEDVDDKLYLEEIVGSFGGTAVLIGPSIEPVGDVMCIKEISLPNCVVDLEAVVDVFEDLEDVAQASSSSIGVHCLRFEILVMPSHMLTHCHGVDVKSKFSHFRDVWKKKDYITVYDGSRSWKFEIRKRRESKRTVSVGALEAIHCLF</sequence>
<gene>
    <name evidence="2" type="ORF">POM88_032986</name>
</gene>
<reference evidence="2" key="2">
    <citation type="submission" date="2023-05" db="EMBL/GenBank/DDBJ databases">
        <authorList>
            <person name="Schelkunov M.I."/>
        </authorList>
    </citation>
    <scope>NUCLEOTIDE SEQUENCE</scope>
    <source>
        <strain evidence="2">Hsosn_3</strain>
        <tissue evidence="2">Leaf</tissue>
    </source>
</reference>
<proteinExistence type="predicted"/>
<dbReference type="GO" id="GO:0006388">
    <property type="term" value="P:tRNA splicing, via endonucleolytic cleavage and ligation"/>
    <property type="evidence" value="ECO:0007669"/>
    <property type="project" value="InterPro"/>
</dbReference>